<dbReference type="InterPro" id="IPR036942">
    <property type="entry name" value="Beta-barrel_TonB_sf"/>
</dbReference>
<comment type="similarity">
    <text evidence="11 12">Belongs to the TonB-dependent receptor family.</text>
</comment>
<feature type="signal peptide" evidence="13">
    <location>
        <begin position="1"/>
        <end position="24"/>
    </location>
</feature>
<evidence type="ECO:0000256" key="3">
    <source>
        <dbReference type="ARBA" id="ARBA00022452"/>
    </source>
</evidence>
<dbReference type="PROSITE" id="PS52016">
    <property type="entry name" value="TONB_DEPENDENT_REC_3"/>
    <property type="match status" value="1"/>
</dbReference>
<evidence type="ECO:0000256" key="13">
    <source>
        <dbReference type="SAM" id="SignalP"/>
    </source>
</evidence>
<keyword evidence="4" id="KW-0410">Iron transport</keyword>
<dbReference type="Gene3D" id="2.40.170.20">
    <property type="entry name" value="TonB-dependent receptor, beta-barrel domain"/>
    <property type="match status" value="1"/>
</dbReference>
<dbReference type="InterPro" id="IPR012910">
    <property type="entry name" value="Plug_dom"/>
</dbReference>
<evidence type="ECO:0000259" key="15">
    <source>
        <dbReference type="Pfam" id="PF07715"/>
    </source>
</evidence>
<evidence type="ECO:0000256" key="2">
    <source>
        <dbReference type="ARBA" id="ARBA00022448"/>
    </source>
</evidence>
<dbReference type="GO" id="GO:0009279">
    <property type="term" value="C:cell outer membrane"/>
    <property type="evidence" value="ECO:0007669"/>
    <property type="project" value="UniProtKB-SubCell"/>
</dbReference>
<feature type="chain" id="PRO_5037422940" evidence="13">
    <location>
        <begin position="25"/>
        <end position="752"/>
    </location>
</feature>
<evidence type="ECO:0000256" key="5">
    <source>
        <dbReference type="ARBA" id="ARBA00022692"/>
    </source>
</evidence>
<dbReference type="EMBL" id="CP059319">
    <property type="protein sequence ID" value="QTH23930.1"/>
    <property type="molecule type" value="Genomic_DNA"/>
</dbReference>
<evidence type="ECO:0000256" key="10">
    <source>
        <dbReference type="ARBA" id="ARBA00023237"/>
    </source>
</evidence>
<evidence type="ECO:0000256" key="9">
    <source>
        <dbReference type="ARBA" id="ARBA00023136"/>
    </source>
</evidence>
<keyword evidence="6" id="KW-0408">Iron</keyword>
<keyword evidence="2 11" id="KW-0813">Transport</keyword>
<evidence type="ECO:0000256" key="1">
    <source>
        <dbReference type="ARBA" id="ARBA00004571"/>
    </source>
</evidence>
<feature type="domain" description="TonB-dependent receptor-like beta-barrel" evidence="14">
    <location>
        <begin position="300"/>
        <end position="719"/>
    </location>
</feature>
<evidence type="ECO:0000256" key="7">
    <source>
        <dbReference type="ARBA" id="ARBA00023065"/>
    </source>
</evidence>
<evidence type="ECO:0000256" key="12">
    <source>
        <dbReference type="RuleBase" id="RU003357"/>
    </source>
</evidence>
<keyword evidence="3 11" id="KW-1134">Transmembrane beta strand</keyword>
<evidence type="ECO:0000256" key="11">
    <source>
        <dbReference type="PROSITE-ProRule" id="PRU01360"/>
    </source>
</evidence>
<dbReference type="CDD" id="cd01347">
    <property type="entry name" value="ligand_gated_channel"/>
    <property type="match status" value="1"/>
</dbReference>
<dbReference type="PANTHER" id="PTHR32552">
    <property type="entry name" value="FERRICHROME IRON RECEPTOR-RELATED"/>
    <property type="match status" value="1"/>
</dbReference>
<keyword evidence="13" id="KW-0732">Signal</keyword>
<sequence length="752" mass="80266">MRIRTKSICLTSAGFLALCFTAMGAAAQAAASADATSVETGSGEIVVTASKREQKLRDVPSAITVLGGDTLAHLGVRSVRDYATLTPGLTIQDSGSPGYGKIFIRGLTTGSLQQSATTVYYIDDVPFTASSANGGGAFIAPDPELTDVERIEVLKGPQGTLYGASSLGGVIRLVSKTPDPSGFSGSARTEMTAIDGGGVGYSASATLNVPLVIDRLALRATGFYREAPGYVDNIGTGTDNVNRSRFKGGRLALRWTPTERLTLDAVGQLQNIDTRGPALETSVAGTLTPLYGERKYSNFFDAPTRVRYRLASVTGRYDTDLGQIIATGAYLKSTLRTELDLTSTYAPLFPVFASVGYVYPANTGVAVVSTVPAVKKTAELRFASRRLGGIEFVAGGFYTHERIASPTDIVARAMATNTQLPAPLGSIITTPVNDAYEELSAFGNLTVYLADNLDVTGGLRFAHSIEDFDASYGGVYYTAFLGGTVQLPPVHSSHDQLTYLATLRWRPTSTLSFFARAASGYRPGGPQVAAVVPPGAQAKIDPDTVWNYEIGFKGDFLDRKLSIEASAYRIDWNDIQLYTIFNGTQLLANAGKARVDGFEVQASARPTGLLTATANLGYTRSRLTEVDPGVTAYIGAAAGDRIPQTPRWTASATLDQMIPFGGDLQGQFGATFRYQSDRVTSFPGSLSDPNIRLPGRTTFDLRAGVSYRTYQFQLRAENITDRKGIANYMSGAPASSYLMRPRSFSISMSTTF</sequence>
<evidence type="ECO:0000259" key="14">
    <source>
        <dbReference type="Pfam" id="PF00593"/>
    </source>
</evidence>
<keyword evidence="7" id="KW-0406">Ion transport</keyword>
<keyword evidence="10 11" id="KW-0998">Cell outer membrane</keyword>
<comment type="subcellular location">
    <subcellularLocation>
        <location evidence="1 11">Cell outer membrane</location>
        <topology evidence="1 11">Multi-pass membrane protein</topology>
    </subcellularLocation>
</comment>
<dbReference type="AlphaFoldDB" id="A0A975D6G2"/>
<accession>A0A975D6G2</accession>
<dbReference type="InterPro" id="IPR000531">
    <property type="entry name" value="Beta-barrel_TonB"/>
</dbReference>
<dbReference type="Pfam" id="PF07715">
    <property type="entry name" value="Plug"/>
    <property type="match status" value="1"/>
</dbReference>
<feature type="domain" description="TonB-dependent receptor plug" evidence="15">
    <location>
        <begin position="56"/>
        <end position="170"/>
    </location>
</feature>
<dbReference type="RefSeq" id="WP_208634073.1">
    <property type="nucleotide sequence ID" value="NZ_CP059319.1"/>
</dbReference>
<dbReference type="Pfam" id="PF00593">
    <property type="entry name" value="TonB_dep_Rec_b-barrel"/>
    <property type="match status" value="1"/>
</dbReference>
<evidence type="ECO:0000313" key="16">
    <source>
        <dbReference type="EMBL" id="QTH23930.1"/>
    </source>
</evidence>
<dbReference type="GO" id="GO:0006826">
    <property type="term" value="P:iron ion transport"/>
    <property type="evidence" value="ECO:0007669"/>
    <property type="project" value="UniProtKB-KW"/>
</dbReference>
<proteinExistence type="inferred from homology"/>
<reference evidence="16" key="1">
    <citation type="submission" date="2020-07" db="EMBL/GenBank/DDBJ databases">
        <authorList>
            <person name="Camacho E."/>
        </authorList>
    </citation>
    <scope>NUCLEOTIDE SEQUENCE</scope>
    <source>
        <strain evidence="16">MPO218</strain>
    </source>
</reference>
<gene>
    <name evidence="16" type="ORF">HRJ34_10700</name>
</gene>
<keyword evidence="16" id="KW-0675">Receptor</keyword>
<dbReference type="Proteomes" id="UP000664914">
    <property type="component" value="Chromosome"/>
</dbReference>
<dbReference type="SUPFAM" id="SSF56935">
    <property type="entry name" value="Porins"/>
    <property type="match status" value="1"/>
</dbReference>
<keyword evidence="9 11" id="KW-0472">Membrane</keyword>
<dbReference type="PANTHER" id="PTHR32552:SF81">
    <property type="entry name" value="TONB-DEPENDENT OUTER MEMBRANE RECEPTOR"/>
    <property type="match status" value="1"/>
</dbReference>
<dbReference type="InterPro" id="IPR039426">
    <property type="entry name" value="TonB-dep_rcpt-like"/>
</dbReference>
<keyword evidence="8 12" id="KW-0798">TonB box</keyword>
<reference evidence="16" key="2">
    <citation type="submission" date="2021-04" db="EMBL/GenBank/DDBJ databases">
        <title>Isolation and genomic analysis of the ibuprofen-degrading bacterium Sphingomonas strain MPO218.</title>
        <authorList>
            <person name="Aulestia M."/>
            <person name="Flores A."/>
            <person name="Mangas E.L."/>
            <person name="Perez-Pulido A.J."/>
            <person name="Santero E."/>
            <person name="Camacho E.M."/>
        </authorList>
    </citation>
    <scope>NUCLEOTIDE SEQUENCE</scope>
    <source>
        <strain evidence="16">MPO218</strain>
    </source>
</reference>
<name>A0A975D6G2_9SPHN</name>
<evidence type="ECO:0000256" key="8">
    <source>
        <dbReference type="ARBA" id="ARBA00023077"/>
    </source>
</evidence>
<evidence type="ECO:0000256" key="4">
    <source>
        <dbReference type="ARBA" id="ARBA00022496"/>
    </source>
</evidence>
<protein>
    <submittedName>
        <fullName evidence="16">TonB-dependent receptor</fullName>
    </submittedName>
</protein>
<organism evidence="16 17">
    <name type="scientific">Rhizorhabdus wittichii</name>
    <dbReference type="NCBI Taxonomy" id="160791"/>
    <lineage>
        <taxon>Bacteria</taxon>
        <taxon>Pseudomonadati</taxon>
        <taxon>Pseudomonadota</taxon>
        <taxon>Alphaproteobacteria</taxon>
        <taxon>Sphingomonadales</taxon>
        <taxon>Sphingomonadaceae</taxon>
        <taxon>Rhizorhabdus</taxon>
    </lineage>
</organism>
<evidence type="ECO:0000313" key="17">
    <source>
        <dbReference type="Proteomes" id="UP000664914"/>
    </source>
</evidence>
<evidence type="ECO:0000256" key="6">
    <source>
        <dbReference type="ARBA" id="ARBA00023004"/>
    </source>
</evidence>
<keyword evidence="5 11" id="KW-0812">Transmembrane</keyword>